<sequence>MGVDCMGPMTITEKGNQFIVVFMDHFTNRLSLLASLNLGAFIGYISCNQYDALIFVIRKLSDEEKHQLEEKVQVLVGSNLLEDLTKFVQDEVNRQLFLNAVTEMFKGQSDEETQKY</sequence>
<organism evidence="1 2">
    <name type="scientific">Romanomermis culicivorax</name>
    <name type="common">Nematode worm</name>
    <dbReference type="NCBI Taxonomy" id="13658"/>
    <lineage>
        <taxon>Eukaryota</taxon>
        <taxon>Metazoa</taxon>
        <taxon>Ecdysozoa</taxon>
        <taxon>Nematoda</taxon>
        <taxon>Enoplea</taxon>
        <taxon>Dorylaimia</taxon>
        <taxon>Mermithida</taxon>
        <taxon>Mermithoidea</taxon>
        <taxon>Mermithidae</taxon>
        <taxon>Romanomermis</taxon>
    </lineage>
</organism>
<dbReference type="Proteomes" id="UP000887565">
    <property type="component" value="Unplaced"/>
</dbReference>
<evidence type="ECO:0000313" key="2">
    <source>
        <dbReference type="WBParaSite" id="nRc.2.0.1.t46568-RA"/>
    </source>
</evidence>
<dbReference type="WBParaSite" id="nRc.2.0.1.t46568-RA">
    <property type="protein sequence ID" value="nRc.2.0.1.t46568-RA"/>
    <property type="gene ID" value="nRc.2.0.1.g46568"/>
</dbReference>
<evidence type="ECO:0000313" key="1">
    <source>
        <dbReference type="Proteomes" id="UP000887565"/>
    </source>
</evidence>
<accession>A0A915L7W7</accession>
<proteinExistence type="predicted"/>
<protein>
    <submittedName>
        <fullName evidence="2">Uncharacterized protein</fullName>
    </submittedName>
</protein>
<keyword evidence="1" id="KW-1185">Reference proteome</keyword>
<dbReference type="AlphaFoldDB" id="A0A915L7W7"/>
<name>A0A915L7W7_ROMCU</name>
<reference evidence="2" key="1">
    <citation type="submission" date="2022-11" db="UniProtKB">
        <authorList>
            <consortium name="WormBaseParasite"/>
        </authorList>
    </citation>
    <scope>IDENTIFICATION</scope>
</reference>